<dbReference type="SUPFAM" id="SSF46689">
    <property type="entry name" value="Homeodomain-like"/>
    <property type="match status" value="1"/>
</dbReference>
<feature type="compositionally biased region" description="Acidic residues" evidence="7">
    <location>
        <begin position="217"/>
        <end position="226"/>
    </location>
</feature>
<proteinExistence type="predicted"/>
<name>A0AAW2I337_9NEOP</name>
<sequence>MGRSTDGKIAGNASKFAAGNLLLQNFYPKDAYPPFCCSISLTPHPHLPPFRNKLFRPTPVQTVGSADEPIREVAAPSQTDGRRPEPMRYQPTAAETTPVRGESSSRSPTPPKPKERSKSPAEDDHNTSSKRIRTAFTSTQLLELEREFASNMYLSRLRRIEIATYLRLSEKQVKIWFQNRRVKYKKEDVSSSSSSTAAKCCCLRSCSGKKKEKDSEENSSDSDVDVENDRKTGSYDVYTAFSNECSNKSF</sequence>
<evidence type="ECO:0000256" key="6">
    <source>
        <dbReference type="RuleBase" id="RU000682"/>
    </source>
</evidence>
<dbReference type="GO" id="GO:1990837">
    <property type="term" value="F:sequence-specific double-stranded DNA binding"/>
    <property type="evidence" value="ECO:0007669"/>
    <property type="project" value="TreeGrafter"/>
</dbReference>
<dbReference type="CDD" id="cd00086">
    <property type="entry name" value="homeodomain"/>
    <property type="match status" value="1"/>
</dbReference>
<reference evidence="9" key="1">
    <citation type="journal article" date="2024" name="Gigascience">
        <title>Chromosome-level genome of the poultry shaft louse Menopon gallinae provides insight into the host-switching and adaptive evolution of parasitic lice.</title>
        <authorList>
            <person name="Xu Y."/>
            <person name="Ma L."/>
            <person name="Liu S."/>
            <person name="Liang Y."/>
            <person name="Liu Q."/>
            <person name="He Z."/>
            <person name="Tian L."/>
            <person name="Duan Y."/>
            <person name="Cai W."/>
            <person name="Li H."/>
            <person name="Song F."/>
        </authorList>
    </citation>
    <scope>NUCLEOTIDE SEQUENCE</scope>
    <source>
        <strain evidence="9">Cailab_2023a</strain>
    </source>
</reference>
<evidence type="ECO:0000256" key="1">
    <source>
        <dbReference type="ARBA" id="ARBA00004123"/>
    </source>
</evidence>
<keyword evidence="2 5" id="KW-0238">DNA-binding</keyword>
<feature type="DNA-binding region" description="Homeobox" evidence="5">
    <location>
        <begin position="129"/>
        <end position="188"/>
    </location>
</feature>
<comment type="caution">
    <text evidence="9">The sequence shown here is derived from an EMBL/GenBank/DDBJ whole genome shotgun (WGS) entry which is preliminary data.</text>
</comment>
<dbReference type="PROSITE" id="PS00027">
    <property type="entry name" value="HOMEOBOX_1"/>
    <property type="match status" value="1"/>
</dbReference>
<dbReference type="InterPro" id="IPR001356">
    <property type="entry name" value="HD"/>
</dbReference>
<protein>
    <recommendedName>
        <fullName evidence="8">Homeobox domain-containing protein</fullName>
    </recommendedName>
</protein>
<dbReference type="EMBL" id="JARGDH010000002">
    <property type="protein sequence ID" value="KAL0276481.1"/>
    <property type="molecule type" value="Genomic_DNA"/>
</dbReference>
<dbReference type="PANTHER" id="PTHR47421:SF2">
    <property type="entry name" value="GS HOMEOBOX 1"/>
    <property type="match status" value="1"/>
</dbReference>
<dbReference type="GO" id="GO:0005634">
    <property type="term" value="C:nucleus"/>
    <property type="evidence" value="ECO:0007669"/>
    <property type="project" value="UniProtKB-SubCell"/>
</dbReference>
<evidence type="ECO:0000313" key="9">
    <source>
        <dbReference type="EMBL" id="KAL0276481.1"/>
    </source>
</evidence>
<feature type="region of interest" description="Disordered" evidence="7">
    <location>
        <begin position="207"/>
        <end position="229"/>
    </location>
</feature>
<keyword evidence="3 5" id="KW-0371">Homeobox</keyword>
<evidence type="ECO:0000256" key="2">
    <source>
        <dbReference type="ARBA" id="ARBA00023125"/>
    </source>
</evidence>
<feature type="region of interest" description="Disordered" evidence="7">
    <location>
        <begin position="60"/>
        <end position="133"/>
    </location>
</feature>
<dbReference type="AlphaFoldDB" id="A0AAW2I337"/>
<dbReference type="InterPro" id="IPR009057">
    <property type="entry name" value="Homeodomain-like_sf"/>
</dbReference>
<evidence type="ECO:0000259" key="8">
    <source>
        <dbReference type="PROSITE" id="PS50071"/>
    </source>
</evidence>
<evidence type="ECO:0000256" key="4">
    <source>
        <dbReference type="ARBA" id="ARBA00023242"/>
    </source>
</evidence>
<evidence type="ECO:0000256" key="3">
    <source>
        <dbReference type="ARBA" id="ARBA00023155"/>
    </source>
</evidence>
<dbReference type="PRINTS" id="PR00024">
    <property type="entry name" value="HOMEOBOX"/>
</dbReference>
<dbReference type="Pfam" id="PF00046">
    <property type="entry name" value="Homeodomain"/>
    <property type="match status" value="1"/>
</dbReference>
<accession>A0AAW2I337</accession>
<keyword evidence="4 5" id="KW-0539">Nucleus</keyword>
<comment type="subcellular location">
    <subcellularLocation>
        <location evidence="1 5 6">Nucleus</location>
    </subcellularLocation>
</comment>
<feature type="compositionally biased region" description="Basic and acidic residues" evidence="7">
    <location>
        <begin position="112"/>
        <end position="127"/>
    </location>
</feature>
<evidence type="ECO:0000256" key="5">
    <source>
        <dbReference type="PROSITE-ProRule" id="PRU00108"/>
    </source>
</evidence>
<dbReference type="GO" id="GO:0000981">
    <property type="term" value="F:DNA-binding transcription factor activity, RNA polymerase II-specific"/>
    <property type="evidence" value="ECO:0007669"/>
    <property type="project" value="InterPro"/>
</dbReference>
<dbReference type="InterPro" id="IPR017970">
    <property type="entry name" value="Homeobox_CS"/>
</dbReference>
<dbReference type="InterPro" id="IPR042191">
    <property type="entry name" value="GSH1/2"/>
</dbReference>
<dbReference type="PROSITE" id="PS50071">
    <property type="entry name" value="HOMEOBOX_2"/>
    <property type="match status" value="1"/>
</dbReference>
<feature type="domain" description="Homeobox" evidence="8">
    <location>
        <begin position="127"/>
        <end position="187"/>
    </location>
</feature>
<dbReference type="InterPro" id="IPR020479">
    <property type="entry name" value="HD_metazoa"/>
</dbReference>
<gene>
    <name evidence="9" type="ORF">PYX00_004044</name>
</gene>
<dbReference type="Gene3D" id="1.10.10.60">
    <property type="entry name" value="Homeodomain-like"/>
    <property type="match status" value="1"/>
</dbReference>
<organism evidence="9">
    <name type="scientific">Menopon gallinae</name>
    <name type="common">poultry shaft louse</name>
    <dbReference type="NCBI Taxonomy" id="328185"/>
    <lineage>
        <taxon>Eukaryota</taxon>
        <taxon>Metazoa</taxon>
        <taxon>Ecdysozoa</taxon>
        <taxon>Arthropoda</taxon>
        <taxon>Hexapoda</taxon>
        <taxon>Insecta</taxon>
        <taxon>Pterygota</taxon>
        <taxon>Neoptera</taxon>
        <taxon>Paraneoptera</taxon>
        <taxon>Psocodea</taxon>
        <taxon>Troctomorpha</taxon>
        <taxon>Phthiraptera</taxon>
        <taxon>Amblycera</taxon>
        <taxon>Menoponidae</taxon>
        <taxon>Menopon</taxon>
    </lineage>
</organism>
<evidence type="ECO:0000256" key="7">
    <source>
        <dbReference type="SAM" id="MobiDB-lite"/>
    </source>
</evidence>
<dbReference type="PANTHER" id="PTHR47421">
    <property type="entry name" value="GS HOMEOBOX 2"/>
    <property type="match status" value="1"/>
</dbReference>
<dbReference type="SMART" id="SM00389">
    <property type="entry name" value="HOX"/>
    <property type="match status" value="1"/>
</dbReference>